<evidence type="ECO:0000256" key="1">
    <source>
        <dbReference type="SAM" id="MobiDB-lite"/>
    </source>
</evidence>
<feature type="domain" description="VOC" evidence="2">
    <location>
        <begin position="5"/>
        <end position="131"/>
    </location>
</feature>
<dbReference type="Proteomes" id="UP000264071">
    <property type="component" value="Unassembled WGS sequence"/>
</dbReference>
<evidence type="ECO:0000313" key="4">
    <source>
        <dbReference type="Proteomes" id="UP000264071"/>
    </source>
</evidence>
<dbReference type="PROSITE" id="PS51819">
    <property type="entry name" value="VOC"/>
    <property type="match status" value="2"/>
</dbReference>
<organism evidence="3 4">
    <name type="scientific">Gemmatimonas aurantiaca</name>
    <dbReference type="NCBI Taxonomy" id="173480"/>
    <lineage>
        <taxon>Bacteria</taxon>
        <taxon>Pseudomonadati</taxon>
        <taxon>Gemmatimonadota</taxon>
        <taxon>Gemmatimonadia</taxon>
        <taxon>Gemmatimonadales</taxon>
        <taxon>Gemmatimonadaceae</taxon>
        <taxon>Gemmatimonas</taxon>
    </lineage>
</organism>
<sequence>MSILGLHHVTLVAANAQRTVDFYTRVLGLRLVKTTVNFDDPGSYHLYFADETGGAGTVITFFEWPRAPRGRTGIGGTHHIALRVPDQDALLRWKRRLSDLGIRVRGPWNRQYFTSIYFRDPDGVIIEIATDGPGLLFNEHAGEIPQRIPPAELVAGGRDEAAIAAITWPEPVPTIDPAMSLTRGMHHITAMTSDIEITDQFLGQILGMALVKKTENFDDPGTRHWSWGTADARPGSLVTYLERPATERRSHMGTGQTHHYALAVANESVHLEMRDRLLDAGIQVSPVLDRVYFKSIYTRDPDGHIVELATMGPGFLVDEPVASTGSTLRLPPWLEEQRDRIAPALTPLDREPWPHDGHDAGQGMTGYPGRLPVPGDTGGA</sequence>
<evidence type="ECO:0000259" key="2">
    <source>
        <dbReference type="PROSITE" id="PS51819"/>
    </source>
</evidence>
<dbReference type="Gene3D" id="3.10.180.10">
    <property type="entry name" value="2,3-Dihydroxybiphenyl 1,2-Dioxygenase, domain 1"/>
    <property type="match status" value="2"/>
</dbReference>
<accession>A0A3D4VBI6</accession>
<reference evidence="3 4" key="1">
    <citation type="journal article" date="2018" name="Nat. Biotechnol.">
        <title>A standardized bacterial taxonomy based on genome phylogeny substantially revises the tree of life.</title>
        <authorList>
            <person name="Parks D.H."/>
            <person name="Chuvochina M."/>
            <person name="Waite D.W."/>
            <person name="Rinke C."/>
            <person name="Skarshewski A."/>
            <person name="Chaumeil P.A."/>
            <person name="Hugenholtz P."/>
        </authorList>
    </citation>
    <scope>NUCLEOTIDE SEQUENCE [LARGE SCALE GENOMIC DNA]</scope>
    <source>
        <strain evidence="3">UBA8844</strain>
    </source>
</reference>
<dbReference type="InterPro" id="IPR004360">
    <property type="entry name" value="Glyas_Fos-R_dOase_dom"/>
</dbReference>
<dbReference type="InterPro" id="IPR029068">
    <property type="entry name" value="Glyas_Bleomycin-R_OHBP_Dase"/>
</dbReference>
<dbReference type="SUPFAM" id="SSF54593">
    <property type="entry name" value="Glyoxalase/Bleomycin resistance protein/Dihydroxybiphenyl dioxygenase"/>
    <property type="match status" value="2"/>
</dbReference>
<feature type="domain" description="VOC" evidence="2">
    <location>
        <begin position="184"/>
        <end position="311"/>
    </location>
</feature>
<comment type="caution">
    <text evidence="3">The sequence shown here is derived from an EMBL/GenBank/DDBJ whole genome shotgun (WGS) entry which is preliminary data.</text>
</comment>
<feature type="region of interest" description="Disordered" evidence="1">
    <location>
        <begin position="347"/>
        <end position="380"/>
    </location>
</feature>
<evidence type="ECO:0000313" key="3">
    <source>
        <dbReference type="EMBL" id="HCT58473.1"/>
    </source>
</evidence>
<dbReference type="OMA" id="HHVAFRI"/>
<dbReference type="PANTHER" id="PTHR36110">
    <property type="entry name" value="RING-CLEAVING DIOXYGENASE MHQE-RELATED"/>
    <property type="match status" value="1"/>
</dbReference>
<proteinExistence type="predicted"/>
<feature type="compositionally biased region" description="Basic and acidic residues" evidence="1">
    <location>
        <begin position="348"/>
        <end position="359"/>
    </location>
</feature>
<name>A0A3D4VBI6_9BACT</name>
<protein>
    <submittedName>
        <fullName evidence="3">Glyoxalase</fullName>
    </submittedName>
</protein>
<dbReference type="EMBL" id="DPIY01000010">
    <property type="protein sequence ID" value="HCT58473.1"/>
    <property type="molecule type" value="Genomic_DNA"/>
</dbReference>
<dbReference type="InterPro" id="IPR052537">
    <property type="entry name" value="Extradiol_RC_dioxygenase"/>
</dbReference>
<dbReference type="Pfam" id="PF00903">
    <property type="entry name" value="Glyoxalase"/>
    <property type="match status" value="2"/>
</dbReference>
<gene>
    <name evidence="3" type="ORF">DGD08_14810</name>
</gene>
<dbReference type="PANTHER" id="PTHR36110:SF4">
    <property type="entry name" value="RING-CLEAVING DIOXYGENASE MHQA-RELATED"/>
    <property type="match status" value="1"/>
</dbReference>
<dbReference type="InterPro" id="IPR037523">
    <property type="entry name" value="VOC_core"/>
</dbReference>
<dbReference type="AlphaFoldDB" id="A0A3D4VBI6"/>